<evidence type="ECO:0000313" key="2">
    <source>
        <dbReference type="EMBL" id="QDV32549.1"/>
    </source>
</evidence>
<dbReference type="Proteomes" id="UP000317835">
    <property type="component" value="Chromosome"/>
</dbReference>
<gene>
    <name evidence="2" type="ORF">ElP_03830</name>
</gene>
<dbReference type="Gene3D" id="3.40.30.10">
    <property type="entry name" value="Glutaredoxin"/>
    <property type="match status" value="1"/>
</dbReference>
<dbReference type="KEGG" id="tpla:ElP_03830"/>
<proteinExistence type="predicted"/>
<dbReference type="EMBL" id="CP036426">
    <property type="protein sequence ID" value="QDV32549.1"/>
    <property type="molecule type" value="Genomic_DNA"/>
</dbReference>
<dbReference type="OrthoDB" id="292399at2"/>
<keyword evidence="1" id="KW-0732">Signal</keyword>
<dbReference type="SUPFAM" id="SSF52833">
    <property type="entry name" value="Thioredoxin-like"/>
    <property type="match status" value="1"/>
</dbReference>
<feature type="chain" id="PRO_5021987030" evidence="1">
    <location>
        <begin position="24"/>
        <end position="64"/>
    </location>
</feature>
<accession>A0A518GVC8</accession>
<evidence type="ECO:0000313" key="3">
    <source>
        <dbReference type="Proteomes" id="UP000317835"/>
    </source>
</evidence>
<evidence type="ECO:0000256" key="1">
    <source>
        <dbReference type="SAM" id="SignalP"/>
    </source>
</evidence>
<dbReference type="RefSeq" id="WP_145266720.1">
    <property type="nucleotide sequence ID" value="NZ_CP036426.1"/>
</dbReference>
<feature type="signal peptide" evidence="1">
    <location>
        <begin position="1"/>
        <end position="23"/>
    </location>
</feature>
<organism evidence="2 3">
    <name type="scientific">Tautonia plasticadhaerens</name>
    <dbReference type="NCBI Taxonomy" id="2527974"/>
    <lineage>
        <taxon>Bacteria</taxon>
        <taxon>Pseudomonadati</taxon>
        <taxon>Planctomycetota</taxon>
        <taxon>Planctomycetia</taxon>
        <taxon>Isosphaerales</taxon>
        <taxon>Isosphaeraceae</taxon>
        <taxon>Tautonia</taxon>
    </lineage>
</organism>
<dbReference type="InterPro" id="IPR036249">
    <property type="entry name" value="Thioredoxin-like_sf"/>
</dbReference>
<dbReference type="AlphaFoldDB" id="A0A518GVC8"/>
<reference evidence="2 3" key="1">
    <citation type="submission" date="2019-02" db="EMBL/GenBank/DDBJ databases">
        <title>Deep-cultivation of Planctomycetes and their phenomic and genomic characterization uncovers novel biology.</title>
        <authorList>
            <person name="Wiegand S."/>
            <person name="Jogler M."/>
            <person name="Boedeker C."/>
            <person name="Pinto D."/>
            <person name="Vollmers J."/>
            <person name="Rivas-Marin E."/>
            <person name="Kohn T."/>
            <person name="Peeters S.H."/>
            <person name="Heuer A."/>
            <person name="Rast P."/>
            <person name="Oberbeckmann S."/>
            <person name="Bunk B."/>
            <person name="Jeske O."/>
            <person name="Meyerdierks A."/>
            <person name="Storesund J.E."/>
            <person name="Kallscheuer N."/>
            <person name="Luecker S."/>
            <person name="Lage O.M."/>
            <person name="Pohl T."/>
            <person name="Merkel B.J."/>
            <person name="Hornburger P."/>
            <person name="Mueller R.-W."/>
            <person name="Bruemmer F."/>
            <person name="Labrenz M."/>
            <person name="Spormann A.M."/>
            <person name="Op den Camp H."/>
            <person name="Overmann J."/>
            <person name="Amann R."/>
            <person name="Jetten M.S.M."/>
            <person name="Mascher T."/>
            <person name="Medema M.H."/>
            <person name="Devos D.P."/>
            <person name="Kaster A.-K."/>
            <person name="Ovreas L."/>
            <person name="Rohde M."/>
            <person name="Galperin M.Y."/>
            <person name="Jogler C."/>
        </authorList>
    </citation>
    <scope>NUCLEOTIDE SEQUENCE [LARGE SCALE GENOMIC DNA]</scope>
    <source>
        <strain evidence="2 3">ElP</strain>
    </source>
</reference>
<keyword evidence="3" id="KW-1185">Reference proteome</keyword>
<name>A0A518GVC8_9BACT</name>
<protein>
    <submittedName>
        <fullName evidence="2">Uncharacterized protein</fullName>
    </submittedName>
</protein>
<sequence length="64" mass="7201" precursor="true">MRIWTLAMTFLGMVLGTSTSARADDVRVGRRHPDFTLPRIDGRSPVSLSDLRGKKVLLIQFASW</sequence>